<evidence type="ECO:0000313" key="8">
    <source>
        <dbReference type="Proteomes" id="UP000320216"/>
    </source>
</evidence>
<dbReference type="GO" id="GO:0008124">
    <property type="term" value="F:4-alpha-hydroxytetrahydrobiopterin dehydratase activity"/>
    <property type="evidence" value="ECO:0007669"/>
    <property type="project" value="UniProtKB-EC"/>
</dbReference>
<reference evidence="7 8" key="1">
    <citation type="submission" date="2019-07" db="EMBL/GenBank/DDBJ databases">
        <title>Full genome sequence of Humibacter sp. WJ7-1.</title>
        <authorList>
            <person name="Im W.-T."/>
        </authorList>
    </citation>
    <scope>NUCLEOTIDE SEQUENCE [LARGE SCALE GENOMIC DNA]</scope>
    <source>
        <strain evidence="7 8">WJ7-1</strain>
    </source>
</reference>
<name>A0A5B8M577_9MICO</name>
<sequence>MRGSKMAQDGNGVDDGFVRLMPKEFHATRGVEDWSVLFWGAHVFYRTASFAQAAEFMAGIARAAALVGHDPDVDVRPEGVTVRTFTRVDGALSAVDAALAAAVSEEAHRLGLTSDPTMLQISGIAVAQDANLDTRPFWEAVFGYRRVGDEDLIDPLRRGPHLWFHELRNPRPGRGRTHIDLSVPAAEAEKRVQAAVAAGGRIASSNAPYWWTMASPDNHGVDIAGWADFEE</sequence>
<keyword evidence="5" id="KW-0456">Lyase</keyword>
<evidence type="ECO:0000256" key="2">
    <source>
        <dbReference type="ARBA" id="ARBA00006472"/>
    </source>
</evidence>
<dbReference type="RefSeq" id="WP_146321354.1">
    <property type="nucleotide sequence ID" value="NZ_CP042305.1"/>
</dbReference>
<dbReference type="Gene3D" id="3.30.1360.20">
    <property type="entry name" value="Transcriptional coactivator/pterin dehydratase"/>
    <property type="match status" value="1"/>
</dbReference>
<proteinExistence type="inferred from homology"/>
<protein>
    <recommendedName>
        <fullName evidence="4">Putative pterin-4-alpha-carbinolamine dehydratase</fullName>
        <ecNumber evidence="3">4.2.1.96</ecNumber>
    </recommendedName>
</protein>
<dbReference type="EMBL" id="CP042305">
    <property type="protein sequence ID" value="QDZ15456.1"/>
    <property type="molecule type" value="Genomic_DNA"/>
</dbReference>
<dbReference type="Pfam" id="PF01329">
    <property type="entry name" value="Pterin_4a"/>
    <property type="match status" value="1"/>
</dbReference>
<gene>
    <name evidence="7" type="ORF">FPZ11_12435</name>
</gene>
<dbReference type="Proteomes" id="UP000320216">
    <property type="component" value="Chromosome"/>
</dbReference>
<evidence type="ECO:0000256" key="1">
    <source>
        <dbReference type="ARBA" id="ARBA00001554"/>
    </source>
</evidence>
<evidence type="ECO:0000313" key="7">
    <source>
        <dbReference type="EMBL" id="QDZ15456.1"/>
    </source>
</evidence>
<evidence type="ECO:0000256" key="4">
    <source>
        <dbReference type="ARBA" id="ARBA00021735"/>
    </source>
</evidence>
<dbReference type="AlphaFoldDB" id="A0A5B8M577"/>
<keyword evidence="8" id="KW-1185">Reference proteome</keyword>
<comment type="catalytic activity">
    <reaction evidence="1">
        <text>(4aS,6R)-4a-hydroxy-L-erythro-5,6,7,8-tetrahydrobiopterin = (6R)-L-erythro-6,7-dihydrobiopterin + H2O</text>
        <dbReference type="Rhea" id="RHEA:11920"/>
        <dbReference type="ChEBI" id="CHEBI:15377"/>
        <dbReference type="ChEBI" id="CHEBI:15642"/>
        <dbReference type="ChEBI" id="CHEBI:43120"/>
        <dbReference type="EC" id="4.2.1.96"/>
    </reaction>
</comment>
<organism evidence="7 8">
    <name type="scientific">Humibacter ginsenosidimutans</name>
    <dbReference type="NCBI Taxonomy" id="2599293"/>
    <lineage>
        <taxon>Bacteria</taxon>
        <taxon>Bacillati</taxon>
        <taxon>Actinomycetota</taxon>
        <taxon>Actinomycetes</taxon>
        <taxon>Micrococcales</taxon>
        <taxon>Microbacteriaceae</taxon>
        <taxon>Humibacter</taxon>
    </lineage>
</organism>
<evidence type="ECO:0000259" key="6">
    <source>
        <dbReference type="Pfam" id="PF18029"/>
    </source>
</evidence>
<dbReference type="EC" id="4.2.1.96" evidence="3"/>
<dbReference type="GO" id="GO:0006729">
    <property type="term" value="P:tetrahydrobiopterin biosynthetic process"/>
    <property type="evidence" value="ECO:0007669"/>
    <property type="project" value="InterPro"/>
</dbReference>
<feature type="domain" description="Glyoxalase-like" evidence="6">
    <location>
        <begin position="136"/>
        <end position="222"/>
    </location>
</feature>
<dbReference type="OrthoDB" id="15077at2"/>
<dbReference type="InterPro" id="IPR036428">
    <property type="entry name" value="PCD_sf"/>
</dbReference>
<dbReference type="InterPro" id="IPR029068">
    <property type="entry name" value="Glyas_Bleomycin-R_OHBP_Dase"/>
</dbReference>
<dbReference type="SUPFAM" id="SSF54593">
    <property type="entry name" value="Glyoxalase/Bleomycin resistance protein/Dihydroxybiphenyl dioxygenase"/>
    <property type="match status" value="1"/>
</dbReference>
<dbReference type="Gene3D" id="3.10.180.10">
    <property type="entry name" value="2,3-Dihydroxybiphenyl 1,2-Dioxygenase, domain 1"/>
    <property type="match status" value="1"/>
</dbReference>
<dbReference type="Pfam" id="PF18029">
    <property type="entry name" value="Glyoxalase_6"/>
    <property type="match status" value="1"/>
</dbReference>
<dbReference type="SUPFAM" id="SSF55248">
    <property type="entry name" value="PCD-like"/>
    <property type="match status" value="1"/>
</dbReference>
<evidence type="ECO:0000256" key="3">
    <source>
        <dbReference type="ARBA" id="ARBA00013252"/>
    </source>
</evidence>
<accession>A0A5B8M577</accession>
<dbReference type="KEGG" id="huw:FPZ11_12435"/>
<evidence type="ECO:0000256" key="5">
    <source>
        <dbReference type="ARBA" id="ARBA00023239"/>
    </source>
</evidence>
<dbReference type="InterPro" id="IPR041581">
    <property type="entry name" value="Glyoxalase_6"/>
</dbReference>
<dbReference type="InterPro" id="IPR001533">
    <property type="entry name" value="Pterin_deHydtase"/>
</dbReference>
<comment type="similarity">
    <text evidence="2">Belongs to the pterin-4-alpha-carbinolamine dehydratase family.</text>
</comment>